<feature type="region of interest" description="Disordered" evidence="2">
    <location>
        <begin position="313"/>
        <end position="347"/>
    </location>
</feature>
<feature type="compositionally biased region" description="Basic residues" evidence="2">
    <location>
        <begin position="411"/>
        <end position="427"/>
    </location>
</feature>
<evidence type="ECO:0000313" key="4">
    <source>
        <dbReference type="Proteomes" id="UP000269221"/>
    </source>
</evidence>
<feature type="region of interest" description="Disordered" evidence="2">
    <location>
        <begin position="27"/>
        <end position="137"/>
    </location>
</feature>
<organism evidence="3 4">
    <name type="scientific">Hirundo rustica rustica</name>
    <dbReference type="NCBI Taxonomy" id="333673"/>
    <lineage>
        <taxon>Eukaryota</taxon>
        <taxon>Metazoa</taxon>
        <taxon>Chordata</taxon>
        <taxon>Craniata</taxon>
        <taxon>Vertebrata</taxon>
        <taxon>Euteleostomi</taxon>
        <taxon>Archelosauria</taxon>
        <taxon>Archosauria</taxon>
        <taxon>Dinosauria</taxon>
        <taxon>Saurischia</taxon>
        <taxon>Theropoda</taxon>
        <taxon>Coelurosauria</taxon>
        <taxon>Aves</taxon>
        <taxon>Neognathae</taxon>
        <taxon>Neoaves</taxon>
        <taxon>Telluraves</taxon>
        <taxon>Australaves</taxon>
        <taxon>Passeriformes</taxon>
        <taxon>Sylvioidea</taxon>
        <taxon>Hirundinidae</taxon>
        <taxon>Hirundo</taxon>
    </lineage>
</organism>
<accession>A0A3M0J9E7</accession>
<protein>
    <submittedName>
        <fullName evidence="3">Uncharacterized protein</fullName>
    </submittedName>
</protein>
<dbReference type="AlphaFoldDB" id="A0A3M0J9E7"/>
<dbReference type="EMBL" id="QRBI01000155">
    <property type="protein sequence ID" value="RMB97811.1"/>
    <property type="molecule type" value="Genomic_DNA"/>
</dbReference>
<feature type="compositionally biased region" description="Basic and acidic residues" evidence="2">
    <location>
        <begin position="397"/>
        <end position="410"/>
    </location>
</feature>
<feature type="compositionally biased region" description="Basic and acidic residues" evidence="2">
    <location>
        <begin position="51"/>
        <end position="62"/>
    </location>
</feature>
<evidence type="ECO:0000256" key="1">
    <source>
        <dbReference type="SAM" id="Coils"/>
    </source>
</evidence>
<name>A0A3M0J9E7_HIRRU</name>
<keyword evidence="4" id="KW-1185">Reference proteome</keyword>
<reference evidence="3 4" key="1">
    <citation type="submission" date="2018-07" db="EMBL/GenBank/DDBJ databases">
        <title>A high quality draft genome assembly of the barn swallow (H. rustica rustica).</title>
        <authorList>
            <person name="Formenti G."/>
            <person name="Chiara M."/>
            <person name="Poveda L."/>
            <person name="Francoijs K.-J."/>
            <person name="Bonisoli-Alquati A."/>
            <person name="Canova L."/>
            <person name="Gianfranceschi L."/>
            <person name="Horner D.S."/>
            <person name="Saino N."/>
        </authorList>
    </citation>
    <scope>NUCLEOTIDE SEQUENCE [LARGE SCALE GENOMIC DNA]</scope>
    <source>
        <strain evidence="3">Chelidonia</strain>
        <tissue evidence="3">Blood</tissue>
    </source>
</reference>
<feature type="compositionally biased region" description="Basic and acidic residues" evidence="2">
    <location>
        <begin position="332"/>
        <end position="347"/>
    </location>
</feature>
<feature type="region of interest" description="Disordered" evidence="2">
    <location>
        <begin position="371"/>
        <end position="427"/>
    </location>
</feature>
<dbReference type="STRING" id="333673.A0A3M0J9E7"/>
<evidence type="ECO:0000256" key="2">
    <source>
        <dbReference type="SAM" id="MobiDB-lite"/>
    </source>
</evidence>
<dbReference type="OrthoDB" id="9222254at2759"/>
<sequence length="427" mass="48616">MEENRDLQWTKEATRAFDQLKKALMSAPALGLPDSTEPREEAPLAPSAPGEEAKEEQPEPNEHNSPAVLTAQPEHSEPVSLEEEHEQLVSSEMPCQTQGELFPAQDQEEQLRQQVEEAEENGQNIQAEPQAELPEAQSDLMAVKSQNLEDMRSVLDEKNLPQQRGDQQNLVSVSVATTSLNTSPLSCSLENINKQVQAEWQETESRMKAREKKLKEEMKTIREKLNLLIQNEKALKKKVDVLASHLEAHKGFHQRIGNKEPQGWREAQQLAQPGMVQLERVRKKVAGKRIPWDEIYTGSSIEAAAAAAAESPKGASAARAEKRNPGRVFTSSRDRAAAQQEEIKEDSLEPRRRVVNLENPKTKYIELEISGSRSLNSERKMRVMKTRCPQRGGSRRRKEEEKRKKEEVERRRRKKNKKRKKTKKSKK</sequence>
<feature type="compositionally biased region" description="Polar residues" evidence="2">
    <location>
        <begin position="88"/>
        <end position="99"/>
    </location>
</feature>
<proteinExistence type="predicted"/>
<comment type="caution">
    <text evidence="3">The sequence shown here is derived from an EMBL/GenBank/DDBJ whole genome shotgun (WGS) entry which is preliminary data.</text>
</comment>
<keyword evidence="1" id="KW-0175">Coiled coil</keyword>
<dbReference type="Proteomes" id="UP000269221">
    <property type="component" value="Unassembled WGS sequence"/>
</dbReference>
<evidence type="ECO:0000313" key="3">
    <source>
        <dbReference type="EMBL" id="RMB97811.1"/>
    </source>
</evidence>
<feature type="coiled-coil region" evidence="1">
    <location>
        <begin position="204"/>
        <end position="238"/>
    </location>
</feature>
<gene>
    <name evidence="3" type="ORF">DUI87_25668</name>
</gene>
<dbReference type="Gene3D" id="3.30.70.270">
    <property type="match status" value="1"/>
</dbReference>
<dbReference type="InterPro" id="IPR043128">
    <property type="entry name" value="Rev_trsase/Diguanyl_cyclase"/>
</dbReference>